<reference evidence="1 2" key="1">
    <citation type="journal article" date="2024" name="Ann. Entomol. Soc. Am.">
        <title>Genomic analyses of the southern and eastern yellowjacket wasps (Hymenoptera: Vespidae) reveal evolutionary signatures of social life.</title>
        <authorList>
            <person name="Catto M.A."/>
            <person name="Caine P.B."/>
            <person name="Orr S.E."/>
            <person name="Hunt B.G."/>
            <person name="Goodisman M.A.D."/>
        </authorList>
    </citation>
    <scope>NUCLEOTIDE SEQUENCE [LARGE SCALE GENOMIC DNA]</scope>
    <source>
        <strain evidence="1">233</strain>
        <tissue evidence="1">Head and thorax</tissue>
    </source>
</reference>
<protein>
    <submittedName>
        <fullName evidence="1">Uncharacterized protein</fullName>
    </submittedName>
</protein>
<name>A0ABD2ABZ9_VESSQ</name>
<evidence type="ECO:0000313" key="2">
    <source>
        <dbReference type="Proteomes" id="UP001607302"/>
    </source>
</evidence>
<dbReference type="AlphaFoldDB" id="A0ABD2ABZ9"/>
<keyword evidence="2" id="KW-1185">Reference proteome</keyword>
<gene>
    <name evidence="1" type="ORF">V1478_012015</name>
</gene>
<dbReference type="EMBL" id="JAUDFV010000152">
    <property type="protein sequence ID" value="KAL2718139.1"/>
    <property type="molecule type" value="Genomic_DNA"/>
</dbReference>
<sequence>MKGSKTFEAVERDANVYSATYLSRFCEKELEISVMKTLENFTTVSFWSVYIEGTLVKERSAAYEEEEPSILWMTHDENGTKSIDSGHEFPPPLFLLVSPIVFS</sequence>
<comment type="caution">
    <text evidence="1">The sequence shown here is derived from an EMBL/GenBank/DDBJ whole genome shotgun (WGS) entry which is preliminary data.</text>
</comment>
<dbReference type="Proteomes" id="UP001607302">
    <property type="component" value="Unassembled WGS sequence"/>
</dbReference>
<proteinExistence type="predicted"/>
<accession>A0ABD2ABZ9</accession>
<evidence type="ECO:0000313" key="1">
    <source>
        <dbReference type="EMBL" id="KAL2718139.1"/>
    </source>
</evidence>
<organism evidence="1 2">
    <name type="scientific">Vespula squamosa</name>
    <name type="common">Southern yellow jacket</name>
    <name type="synonym">Wasp</name>
    <dbReference type="NCBI Taxonomy" id="30214"/>
    <lineage>
        <taxon>Eukaryota</taxon>
        <taxon>Metazoa</taxon>
        <taxon>Ecdysozoa</taxon>
        <taxon>Arthropoda</taxon>
        <taxon>Hexapoda</taxon>
        <taxon>Insecta</taxon>
        <taxon>Pterygota</taxon>
        <taxon>Neoptera</taxon>
        <taxon>Endopterygota</taxon>
        <taxon>Hymenoptera</taxon>
        <taxon>Apocrita</taxon>
        <taxon>Aculeata</taxon>
        <taxon>Vespoidea</taxon>
        <taxon>Vespidae</taxon>
        <taxon>Vespinae</taxon>
        <taxon>Vespula</taxon>
    </lineage>
</organism>